<protein>
    <recommendedName>
        <fullName evidence="3">CCHC-type domain-containing protein</fullName>
    </recommendedName>
</protein>
<organism evidence="4 5">
    <name type="scientific">Panicum virgatum</name>
    <name type="common">Blackwell switchgrass</name>
    <dbReference type="NCBI Taxonomy" id="38727"/>
    <lineage>
        <taxon>Eukaryota</taxon>
        <taxon>Viridiplantae</taxon>
        <taxon>Streptophyta</taxon>
        <taxon>Embryophyta</taxon>
        <taxon>Tracheophyta</taxon>
        <taxon>Spermatophyta</taxon>
        <taxon>Magnoliopsida</taxon>
        <taxon>Liliopsida</taxon>
        <taxon>Poales</taxon>
        <taxon>Poaceae</taxon>
        <taxon>PACMAD clade</taxon>
        <taxon>Panicoideae</taxon>
        <taxon>Panicodae</taxon>
        <taxon>Paniceae</taxon>
        <taxon>Panicinae</taxon>
        <taxon>Panicum</taxon>
        <taxon>Panicum sect. Hiantes</taxon>
    </lineage>
</organism>
<evidence type="ECO:0000313" key="5">
    <source>
        <dbReference type="Proteomes" id="UP000823388"/>
    </source>
</evidence>
<dbReference type="EMBL" id="CM029052">
    <property type="protein sequence ID" value="KAG2559162.1"/>
    <property type="molecule type" value="Genomic_DNA"/>
</dbReference>
<evidence type="ECO:0000256" key="2">
    <source>
        <dbReference type="SAM" id="MobiDB-lite"/>
    </source>
</evidence>
<feature type="compositionally biased region" description="Low complexity" evidence="2">
    <location>
        <begin position="75"/>
        <end position="85"/>
    </location>
</feature>
<dbReference type="SUPFAM" id="SSF57756">
    <property type="entry name" value="Retrovirus zinc finger-like domains"/>
    <property type="match status" value="1"/>
</dbReference>
<feature type="compositionally biased region" description="Low complexity" evidence="2">
    <location>
        <begin position="299"/>
        <end position="320"/>
    </location>
</feature>
<dbReference type="Gene3D" id="4.10.60.10">
    <property type="entry name" value="Zinc finger, CCHC-type"/>
    <property type="match status" value="1"/>
</dbReference>
<evidence type="ECO:0000313" key="4">
    <source>
        <dbReference type="EMBL" id="KAG2559162.1"/>
    </source>
</evidence>
<feature type="region of interest" description="Disordered" evidence="2">
    <location>
        <begin position="299"/>
        <end position="369"/>
    </location>
</feature>
<feature type="domain" description="CCHC-type" evidence="3">
    <location>
        <begin position="251"/>
        <end position="267"/>
    </location>
</feature>
<keyword evidence="1" id="KW-0479">Metal-binding</keyword>
<proteinExistence type="predicted"/>
<evidence type="ECO:0000256" key="1">
    <source>
        <dbReference type="PROSITE-ProRule" id="PRU00047"/>
    </source>
</evidence>
<dbReference type="PROSITE" id="PS50158">
    <property type="entry name" value="ZF_CCHC"/>
    <property type="match status" value="1"/>
</dbReference>
<keyword evidence="5" id="KW-1185">Reference proteome</keyword>
<dbReference type="InterPro" id="IPR053253">
    <property type="entry name" value="Sex_diff_modulator"/>
</dbReference>
<accession>A0A8T0PG64</accession>
<reference evidence="4" key="1">
    <citation type="submission" date="2020-05" db="EMBL/GenBank/DDBJ databases">
        <title>WGS assembly of Panicum virgatum.</title>
        <authorList>
            <person name="Lovell J.T."/>
            <person name="Jenkins J."/>
            <person name="Shu S."/>
            <person name="Juenger T.E."/>
            <person name="Schmutz J."/>
        </authorList>
    </citation>
    <scope>NUCLEOTIDE SEQUENCE</scope>
    <source>
        <strain evidence="4">AP13</strain>
    </source>
</reference>
<evidence type="ECO:0000259" key="3">
    <source>
        <dbReference type="PROSITE" id="PS50158"/>
    </source>
</evidence>
<name>A0A8T0PG64_PANVG</name>
<comment type="caution">
    <text evidence="4">The sequence shown here is derived from an EMBL/GenBank/DDBJ whole genome shotgun (WGS) entry which is preliminary data.</text>
</comment>
<dbReference type="PANTHER" id="PTHR33087:SF38">
    <property type="entry name" value="OS10G0201600 PROTEIN"/>
    <property type="match status" value="1"/>
</dbReference>
<dbReference type="AlphaFoldDB" id="A0A8T0PG64"/>
<keyword evidence="1" id="KW-0862">Zinc</keyword>
<dbReference type="GO" id="GO:0008270">
    <property type="term" value="F:zinc ion binding"/>
    <property type="evidence" value="ECO:0007669"/>
    <property type="project" value="UniProtKB-KW"/>
</dbReference>
<feature type="region of interest" description="Disordered" evidence="2">
    <location>
        <begin position="65"/>
        <end position="177"/>
    </location>
</feature>
<feature type="region of interest" description="Disordered" evidence="2">
    <location>
        <begin position="578"/>
        <end position="644"/>
    </location>
</feature>
<feature type="compositionally biased region" description="Acidic residues" evidence="2">
    <location>
        <begin position="578"/>
        <end position="588"/>
    </location>
</feature>
<dbReference type="PANTHER" id="PTHR33087">
    <property type="entry name" value="OS07G0539200 PROTEIN"/>
    <property type="match status" value="1"/>
</dbReference>
<keyword evidence="1" id="KW-0863">Zinc-finger</keyword>
<dbReference type="InterPro" id="IPR001878">
    <property type="entry name" value="Znf_CCHC"/>
</dbReference>
<dbReference type="GO" id="GO:0003676">
    <property type="term" value="F:nucleic acid binding"/>
    <property type="evidence" value="ECO:0007669"/>
    <property type="project" value="InterPro"/>
</dbReference>
<dbReference type="SMART" id="SM00343">
    <property type="entry name" value="ZnF_C2HC"/>
    <property type="match status" value="2"/>
</dbReference>
<gene>
    <name evidence="4" type="ORF">PVAP13_8NG313968</name>
</gene>
<dbReference type="InterPro" id="IPR036875">
    <property type="entry name" value="Znf_CCHC_sf"/>
</dbReference>
<feature type="compositionally biased region" description="Acidic residues" evidence="2">
    <location>
        <begin position="130"/>
        <end position="139"/>
    </location>
</feature>
<sequence length="957" mass="103340">MHVVAVAVAGRRFQFSDQQTKQLQFEAVVLTPLRKNCTLTNLLSNQATNQQLKHRKLASCRSLRSLSLPPPATAPAPAATSPPSAGDHSDLRRRRLNPDAAPFSPAPVAGPSHSAEGCSPEGICFSLPSDSEDDEDAEELNWIPPCSSPKGKGPALEGRRRSASPARGSGGFMADARRSFRDGGSIARSRSSPVVDEEGFCVVVNKRRRRRSEGAPRRHGVRRPVPADLVGRCFNCLAFDHVAARCSRPSRCLRCEETGHVAKNCKRPRHFGPPLRGRGRPVRRAGLFADAAVAANSRAVGRSAASASTASDDSASTGRAYSGPPSICAASPEAPGSPPARLGGPPVIEPELPRGHPSRRPQVAHVTVPRSAELQAEEDSLAASALTVLVLGTHPTFAPYQVRRFIQDNYAIPAKDFTLHQHWPEDFLVVFQNAAVAQRVLDAPPLACPDMVLRFRRWSRLSMGEGETMRYRVLLEIRGFPAHAWSAATAQVVLGEACAVPEPTPSTVARADTRRFHTAVWCMDPDRIPNEAFIRIPERVPGLGNNPLFLRPDEVIHHHLPLLRYKVEIEILEIQDWNDSDSSDDSDLPPDRVLSNSDDDDYYSGFDQHSRGRSGPWPRRTVFRTPGYGDVGGSSGPSGSRNSGALLDMPHCPIRFGSFPWPSENHCTSLSACHSIVDRSFPIKNLEVNQEVTTRDFDPMLLEAQAYGVSREPCSAARDFDPMLLESVTGGPPPGRHKSPVPPGTEALLNSSSVLLGATSTSLAEPEATFLPAVAVANDASSGRLSSDNAVLETVRFDVPEGGSAACDSLCNITVARGTRATLPLHLFSDISSLGREVVANFAAAVCRDAPAPALLNSPPRRRSKQPDQAFSIRRSKRLAMKSRHRATKPAIQAQNVMMKKMGITSESQPPDATSFQQFTDTFSSTLTISHCEALDALLPKGMGSLAVEPVAPMVVS</sequence>
<dbReference type="Proteomes" id="UP000823388">
    <property type="component" value="Chromosome 8N"/>
</dbReference>